<dbReference type="PROSITE" id="PS50960">
    <property type="entry name" value="HTH_PSQ"/>
    <property type="match status" value="1"/>
</dbReference>
<evidence type="ECO:0000256" key="1">
    <source>
        <dbReference type="ARBA" id="ARBA00004123"/>
    </source>
</evidence>
<dbReference type="AlphaFoldDB" id="A0A8W8I7Q2"/>
<dbReference type="Pfam" id="PF04218">
    <property type="entry name" value="CENP-B_N"/>
    <property type="match status" value="1"/>
</dbReference>
<dbReference type="InterPro" id="IPR009057">
    <property type="entry name" value="Homeodomain-like_sf"/>
</dbReference>
<evidence type="ECO:0000256" key="3">
    <source>
        <dbReference type="ARBA" id="ARBA00023242"/>
    </source>
</evidence>
<keyword evidence="3 4" id="KW-0539">Nucleus</keyword>
<dbReference type="Pfam" id="PF03184">
    <property type="entry name" value="DDE_1"/>
    <property type="match status" value="1"/>
</dbReference>
<feature type="domain" description="HTH psq-type" evidence="5">
    <location>
        <begin position="1"/>
        <end position="51"/>
    </location>
</feature>
<sequence length="281" mass="32476">MESRKRTVLSIQDKAKAIELSEKGLSSRKISEIFKCGKTQINNVLKRKREVLADLECNVDPERKRRRHITGNEEINELCWKWFQDATKRRICVTGPLLQEQARKFSTQLNNDSFTASNGWGMMVLVGKITVALCASMCGEKVKTLLIAKSRNPRCFKKIKPETLPVSYYFNKKSWMNSEIMEAWLKGLDRKMGRQNRKILLFLDNAPSHPKIELRNIELKNFPGNTTSHTQPMDMGITQTTKLKFRRKQMQYILTQMDKQPGVGGTELLRQINILDTVKLD</sequence>
<dbReference type="Pfam" id="PF03221">
    <property type="entry name" value="HTH_Tnp_Tc5"/>
    <property type="match status" value="1"/>
</dbReference>
<dbReference type="InterPro" id="IPR004875">
    <property type="entry name" value="DDE_SF_endonuclease_dom"/>
</dbReference>
<keyword evidence="7" id="KW-1185">Reference proteome</keyword>
<protein>
    <recommendedName>
        <fullName evidence="5">HTH psq-type domain-containing protein</fullName>
    </recommendedName>
</protein>
<dbReference type="Gene3D" id="1.10.10.60">
    <property type="entry name" value="Homeodomain-like"/>
    <property type="match status" value="2"/>
</dbReference>
<dbReference type="PANTHER" id="PTHR19303">
    <property type="entry name" value="TRANSPOSON"/>
    <property type="match status" value="1"/>
</dbReference>
<evidence type="ECO:0000256" key="4">
    <source>
        <dbReference type="PROSITE-ProRule" id="PRU00320"/>
    </source>
</evidence>
<dbReference type="SUPFAM" id="SSF46689">
    <property type="entry name" value="Homeodomain-like"/>
    <property type="match status" value="2"/>
</dbReference>
<accession>A0A8W8I7Q2</accession>
<dbReference type="InterPro" id="IPR050863">
    <property type="entry name" value="CenT-Element_Derived"/>
</dbReference>
<keyword evidence="2 4" id="KW-0238">DNA-binding</keyword>
<dbReference type="Proteomes" id="UP000005408">
    <property type="component" value="Unassembled WGS sequence"/>
</dbReference>
<dbReference type="GO" id="GO:0003677">
    <property type="term" value="F:DNA binding"/>
    <property type="evidence" value="ECO:0007669"/>
    <property type="project" value="UniProtKB-UniRule"/>
</dbReference>
<organism evidence="6 7">
    <name type="scientific">Magallana gigas</name>
    <name type="common">Pacific oyster</name>
    <name type="synonym">Crassostrea gigas</name>
    <dbReference type="NCBI Taxonomy" id="29159"/>
    <lineage>
        <taxon>Eukaryota</taxon>
        <taxon>Metazoa</taxon>
        <taxon>Spiralia</taxon>
        <taxon>Lophotrochozoa</taxon>
        <taxon>Mollusca</taxon>
        <taxon>Bivalvia</taxon>
        <taxon>Autobranchia</taxon>
        <taxon>Pteriomorphia</taxon>
        <taxon>Ostreida</taxon>
        <taxon>Ostreoidea</taxon>
        <taxon>Ostreidae</taxon>
        <taxon>Magallana</taxon>
    </lineage>
</organism>
<feature type="DNA-binding region" description="H-T-H motif" evidence="4">
    <location>
        <begin position="27"/>
        <end position="47"/>
    </location>
</feature>
<reference evidence="6" key="1">
    <citation type="submission" date="2022-08" db="UniProtKB">
        <authorList>
            <consortium name="EnsemblMetazoa"/>
        </authorList>
    </citation>
    <scope>IDENTIFICATION</scope>
    <source>
        <strain evidence="6">05x7-T-G4-1.051#20</strain>
    </source>
</reference>
<evidence type="ECO:0000313" key="6">
    <source>
        <dbReference type="EnsemblMetazoa" id="G12759.1:cds"/>
    </source>
</evidence>
<dbReference type="InterPro" id="IPR007889">
    <property type="entry name" value="HTH_Psq"/>
</dbReference>
<proteinExistence type="predicted"/>
<evidence type="ECO:0000256" key="2">
    <source>
        <dbReference type="ARBA" id="ARBA00023125"/>
    </source>
</evidence>
<dbReference type="PANTHER" id="PTHR19303:SF73">
    <property type="entry name" value="PROTEIN PDC2"/>
    <property type="match status" value="1"/>
</dbReference>
<dbReference type="EnsemblMetazoa" id="G12759.1">
    <property type="protein sequence ID" value="G12759.1:cds"/>
    <property type="gene ID" value="G12759"/>
</dbReference>
<evidence type="ECO:0000259" key="5">
    <source>
        <dbReference type="PROSITE" id="PS50960"/>
    </source>
</evidence>
<dbReference type="InterPro" id="IPR006600">
    <property type="entry name" value="HTH_CenpB_DNA-bd_dom"/>
</dbReference>
<name>A0A8W8I7Q2_MAGGI</name>
<dbReference type="GO" id="GO:0005634">
    <property type="term" value="C:nucleus"/>
    <property type="evidence" value="ECO:0007669"/>
    <property type="project" value="UniProtKB-SubCell"/>
</dbReference>
<evidence type="ECO:0000313" key="7">
    <source>
        <dbReference type="Proteomes" id="UP000005408"/>
    </source>
</evidence>
<comment type="subcellular location">
    <subcellularLocation>
        <location evidence="1 4">Nucleus</location>
    </subcellularLocation>
</comment>